<reference evidence="2 3" key="1">
    <citation type="journal article" date="2023" name="Plants (Basel)">
        <title>Bridging the Gap: Combining Genomics and Transcriptomics Approaches to Understand Stylosanthes scabra, an Orphan Legume from the Brazilian Caatinga.</title>
        <authorList>
            <person name="Ferreira-Neto J.R.C."/>
            <person name="da Silva M.D."/>
            <person name="Binneck E."/>
            <person name="de Melo N.F."/>
            <person name="da Silva R.H."/>
            <person name="de Melo A.L.T.M."/>
            <person name="Pandolfi V."/>
            <person name="Bustamante F.O."/>
            <person name="Brasileiro-Vidal A.C."/>
            <person name="Benko-Iseppon A.M."/>
        </authorList>
    </citation>
    <scope>NUCLEOTIDE SEQUENCE [LARGE SCALE GENOMIC DNA]</scope>
    <source>
        <tissue evidence="2">Leaves</tissue>
    </source>
</reference>
<evidence type="ECO:0000256" key="1">
    <source>
        <dbReference type="SAM" id="MobiDB-lite"/>
    </source>
</evidence>
<organism evidence="2 3">
    <name type="scientific">Stylosanthes scabra</name>
    <dbReference type="NCBI Taxonomy" id="79078"/>
    <lineage>
        <taxon>Eukaryota</taxon>
        <taxon>Viridiplantae</taxon>
        <taxon>Streptophyta</taxon>
        <taxon>Embryophyta</taxon>
        <taxon>Tracheophyta</taxon>
        <taxon>Spermatophyta</taxon>
        <taxon>Magnoliopsida</taxon>
        <taxon>eudicotyledons</taxon>
        <taxon>Gunneridae</taxon>
        <taxon>Pentapetalae</taxon>
        <taxon>rosids</taxon>
        <taxon>fabids</taxon>
        <taxon>Fabales</taxon>
        <taxon>Fabaceae</taxon>
        <taxon>Papilionoideae</taxon>
        <taxon>50 kb inversion clade</taxon>
        <taxon>dalbergioids sensu lato</taxon>
        <taxon>Dalbergieae</taxon>
        <taxon>Pterocarpus clade</taxon>
        <taxon>Stylosanthes</taxon>
    </lineage>
</organism>
<accession>A0ABU6WZ36</accession>
<feature type="region of interest" description="Disordered" evidence="1">
    <location>
        <begin position="303"/>
        <end position="332"/>
    </location>
</feature>
<sequence length="332" mass="36250">MAEGMTAARVGSTKTPDTAELGKETLYIHVRCDPSSVHRTKTPRTYHAADKSSQLEIRAGEEVDVGLVWRVSIPLILGPSPLRNVLLPTVLSLLVNIVSAWLRIRPPVCEHALTFPPDIRALHPCPSSANGGIVCWGHIIRQLSASRILQQAIRGQEPTMTGNRPPVSIFLGWPTVVVGGHDLNLMISGPPVVPEAVSVCKLSGPPLIVPHDRRAKEPVQVHRVQGDGLLTPKLPLHAINMMKPDVHVKNNGNSRKPCLDLAHLIDPVGLYDASVECHVRGPHELKPTHGSRLHSQKFKLKQAKEPFLRPGIRTSSTPTQSNTFQKSSILRA</sequence>
<evidence type="ECO:0000313" key="2">
    <source>
        <dbReference type="EMBL" id="MED6189663.1"/>
    </source>
</evidence>
<feature type="compositionally biased region" description="Polar residues" evidence="1">
    <location>
        <begin position="313"/>
        <end position="332"/>
    </location>
</feature>
<evidence type="ECO:0000313" key="3">
    <source>
        <dbReference type="Proteomes" id="UP001341840"/>
    </source>
</evidence>
<name>A0ABU6WZ36_9FABA</name>
<protein>
    <submittedName>
        <fullName evidence="2">Uncharacterized protein</fullName>
    </submittedName>
</protein>
<dbReference type="EMBL" id="JASCZI010183736">
    <property type="protein sequence ID" value="MED6189663.1"/>
    <property type="molecule type" value="Genomic_DNA"/>
</dbReference>
<comment type="caution">
    <text evidence="2">The sequence shown here is derived from an EMBL/GenBank/DDBJ whole genome shotgun (WGS) entry which is preliminary data.</text>
</comment>
<dbReference type="Proteomes" id="UP001341840">
    <property type="component" value="Unassembled WGS sequence"/>
</dbReference>
<gene>
    <name evidence="2" type="ORF">PIB30_098272</name>
</gene>
<proteinExistence type="predicted"/>
<keyword evidence="3" id="KW-1185">Reference proteome</keyword>